<feature type="domain" description="AB hydrolase-1" evidence="1">
    <location>
        <begin position="31"/>
        <end position="154"/>
    </location>
</feature>
<keyword evidence="2" id="KW-0378">Hydrolase</keyword>
<dbReference type="InterPro" id="IPR029058">
    <property type="entry name" value="AB_hydrolase_fold"/>
</dbReference>
<sequence length="277" mass="30735">MIKKETYTIPGAKGRNMLMDLTFNDANPKAPLVIFAHGFKGFKDWGTHNMVANYFATHGFRYLKFNFSHNGTTPDQPVDFVDLIAFGDNTFSIELDDLKAVIDFACNGTAIPAANEVFLIGHSMGGGISIIKAAEDGRIARLVTFASISVFYNLWAKNAEAQWKLQGVMYVNNARTNQQMPLHVGILNDLEQHPGRLDIIKQAAKVTQPWLIFHGDKDTSVPLKHAQDLHTAQPNAKLIIMKGGDHVFGASHPYTEDTLPKPLLEFCEMSVAFFSEP</sequence>
<dbReference type="EMBL" id="RBKU01000001">
    <property type="protein sequence ID" value="RKR85041.1"/>
    <property type="molecule type" value="Genomic_DNA"/>
</dbReference>
<evidence type="ECO:0000313" key="3">
    <source>
        <dbReference type="Proteomes" id="UP000268007"/>
    </source>
</evidence>
<dbReference type="InterPro" id="IPR000073">
    <property type="entry name" value="AB_hydrolase_1"/>
</dbReference>
<organism evidence="2 3">
    <name type="scientific">Mucilaginibacter gracilis</name>
    <dbReference type="NCBI Taxonomy" id="423350"/>
    <lineage>
        <taxon>Bacteria</taxon>
        <taxon>Pseudomonadati</taxon>
        <taxon>Bacteroidota</taxon>
        <taxon>Sphingobacteriia</taxon>
        <taxon>Sphingobacteriales</taxon>
        <taxon>Sphingobacteriaceae</taxon>
        <taxon>Mucilaginibacter</taxon>
    </lineage>
</organism>
<dbReference type="OrthoDB" id="9808543at2"/>
<evidence type="ECO:0000313" key="2">
    <source>
        <dbReference type="EMBL" id="RKR85041.1"/>
    </source>
</evidence>
<evidence type="ECO:0000259" key="1">
    <source>
        <dbReference type="Pfam" id="PF00561"/>
    </source>
</evidence>
<dbReference type="PANTHER" id="PTHR43689:SF8">
    <property type="entry name" value="ALPHA_BETA-HYDROLASES SUPERFAMILY PROTEIN"/>
    <property type="match status" value="1"/>
</dbReference>
<dbReference type="Proteomes" id="UP000268007">
    <property type="component" value="Unassembled WGS sequence"/>
</dbReference>
<gene>
    <name evidence="2" type="ORF">BDD43_5297</name>
</gene>
<protein>
    <submittedName>
        <fullName evidence="2">Alpha/beta hydrolase family protein</fullName>
    </submittedName>
</protein>
<dbReference type="AlphaFoldDB" id="A0A495J8N4"/>
<name>A0A495J8N4_9SPHI</name>
<comment type="caution">
    <text evidence="2">The sequence shown here is derived from an EMBL/GenBank/DDBJ whole genome shotgun (WGS) entry which is preliminary data.</text>
</comment>
<dbReference type="PANTHER" id="PTHR43689">
    <property type="entry name" value="HYDROLASE"/>
    <property type="match status" value="1"/>
</dbReference>
<reference evidence="2 3" key="1">
    <citation type="submission" date="2018-10" db="EMBL/GenBank/DDBJ databases">
        <title>Genomic Encyclopedia of Archaeal and Bacterial Type Strains, Phase II (KMG-II): from individual species to whole genera.</title>
        <authorList>
            <person name="Goeker M."/>
        </authorList>
    </citation>
    <scope>NUCLEOTIDE SEQUENCE [LARGE SCALE GENOMIC DNA]</scope>
    <source>
        <strain evidence="2 3">DSM 18602</strain>
    </source>
</reference>
<dbReference type="Gene3D" id="3.40.50.1820">
    <property type="entry name" value="alpha/beta hydrolase"/>
    <property type="match status" value="1"/>
</dbReference>
<proteinExistence type="predicted"/>
<dbReference type="RefSeq" id="WP_121201096.1">
    <property type="nucleotide sequence ID" value="NZ_RBKU01000001.1"/>
</dbReference>
<dbReference type="SUPFAM" id="SSF53474">
    <property type="entry name" value="alpha/beta-Hydrolases"/>
    <property type="match status" value="1"/>
</dbReference>
<keyword evidence="3" id="KW-1185">Reference proteome</keyword>
<accession>A0A495J8N4</accession>
<dbReference type="GO" id="GO:0016787">
    <property type="term" value="F:hydrolase activity"/>
    <property type="evidence" value="ECO:0007669"/>
    <property type="project" value="UniProtKB-KW"/>
</dbReference>
<dbReference type="Pfam" id="PF00561">
    <property type="entry name" value="Abhydrolase_1"/>
    <property type="match status" value="1"/>
</dbReference>